<dbReference type="InterPro" id="IPR001245">
    <property type="entry name" value="Ser-Thr/Tyr_kinase_cat_dom"/>
</dbReference>
<keyword evidence="3" id="KW-0808">Transferase</keyword>
<evidence type="ECO:0000256" key="8">
    <source>
        <dbReference type="ARBA" id="ARBA00047899"/>
    </source>
</evidence>
<dbReference type="InterPro" id="IPR000719">
    <property type="entry name" value="Prot_kinase_dom"/>
</dbReference>
<dbReference type="Gene3D" id="1.10.510.10">
    <property type="entry name" value="Transferase(Phosphotransferase) domain 1"/>
    <property type="match status" value="1"/>
</dbReference>
<reference evidence="11 12" key="1">
    <citation type="journal article" date="2011" name="Science">
        <title>The Selaginella genome identifies genetic changes associated with the evolution of vascular plants.</title>
        <authorList>
            <person name="Banks J.A."/>
            <person name="Nishiyama T."/>
            <person name="Hasebe M."/>
            <person name="Bowman J.L."/>
            <person name="Gribskov M."/>
            <person name="dePamphilis C."/>
            <person name="Albert V.A."/>
            <person name="Aono N."/>
            <person name="Aoyama T."/>
            <person name="Ambrose B.A."/>
            <person name="Ashton N.W."/>
            <person name="Axtell M.J."/>
            <person name="Barker E."/>
            <person name="Barker M.S."/>
            <person name="Bennetzen J.L."/>
            <person name="Bonawitz N.D."/>
            <person name="Chapple C."/>
            <person name="Cheng C."/>
            <person name="Correa L.G."/>
            <person name="Dacre M."/>
            <person name="DeBarry J."/>
            <person name="Dreyer I."/>
            <person name="Elias M."/>
            <person name="Engstrom E.M."/>
            <person name="Estelle M."/>
            <person name="Feng L."/>
            <person name="Finet C."/>
            <person name="Floyd S.K."/>
            <person name="Frommer W.B."/>
            <person name="Fujita T."/>
            <person name="Gramzow L."/>
            <person name="Gutensohn M."/>
            <person name="Harholt J."/>
            <person name="Hattori M."/>
            <person name="Heyl A."/>
            <person name="Hirai T."/>
            <person name="Hiwatashi Y."/>
            <person name="Ishikawa M."/>
            <person name="Iwata M."/>
            <person name="Karol K.G."/>
            <person name="Koehler B."/>
            <person name="Kolukisaoglu U."/>
            <person name="Kubo M."/>
            <person name="Kurata T."/>
            <person name="Lalonde S."/>
            <person name="Li K."/>
            <person name="Li Y."/>
            <person name="Litt A."/>
            <person name="Lyons E."/>
            <person name="Manning G."/>
            <person name="Maruyama T."/>
            <person name="Michael T.P."/>
            <person name="Mikami K."/>
            <person name="Miyazaki S."/>
            <person name="Morinaga S."/>
            <person name="Murata T."/>
            <person name="Mueller-Roeber B."/>
            <person name="Nelson D.R."/>
            <person name="Obara M."/>
            <person name="Oguri Y."/>
            <person name="Olmstead R.G."/>
            <person name="Onodera N."/>
            <person name="Petersen B.L."/>
            <person name="Pils B."/>
            <person name="Prigge M."/>
            <person name="Rensing S.A."/>
            <person name="Riano-Pachon D.M."/>
            <person name="Roberts A.W."/>
            <person name="Sato Y."/>
            <person name="Scheller H.V."/>
            <person name="Schulz B."/>
            <person name="Schulz C."/>
            <person name="Shakirov E.V."/>
            <person name="Shibagaki N."/>
            <person name="Shinohara N."/>
            <person name="Shippen D.E."/>
            <person name="Soerensen I."/>
            <person name="Sotooka R."/>
            <person name="Sugimoto N."/>
            <person name="Sugita M."/>
            <person name="Sumikawa N."/>
            <person name="Tanurdzic M."/>
            <person name="Theissen G."/>
            <person name="Ulvskov P."/>
            <person name="Wakazuki S."/>
            <person name="Weng J.K."/>
            <person name="Willats W.W."/>
            <person name="Wipf D."/>
            <person name="Wolf P.G."/>
            <person name="Yang L."/>
            <person name="Zimmer A.D."/>
            <person name="Zhu Q."/>
            <person name="Mitros T."/>
            <person name="Hellsten U."/>
            <person name="Loque D."/>
            <person name="Otillar R."/>
            <person name="Salamov A."/>
            <person name="Schmutz J."/>
            <person name="Shapiro H."/>
            <person name="Lindquist E."/>
            <person name="Lucas S."/>
            <person name="Rokhsar D."/>
            <person name="Grigoriev I.V."/>
        </authorList>
    </citation>
    <scope>NUCLEOTIDE SEQUENCE [LARGE SCALE GENOMIC DNA]</scope>
</reference>
<dbReference type="Gene3D" id="3.30.200.20">
    <property type="entry name" value="Phosphorylase Kinase, domain 1"/>
    <property type="match status" value="1"/>
</dbReference>
<evidence type="ECO:0000256" key="6">
    <source>
        <dbReference type="ARBA" id="ARBA00022777"/>
    </source>
</evidence>
<dbReference type="eggNOG" id="ENOG502QUNW">
    <property type="taxonomic scope" value="Eukaryota"/>
</dbReference>
<comment type="catalytic activity">
    <reaction evidence="9">
        <text>L-seryl-[protein] + ATP = O-phospho-L-seryl-[protein] + ADP + H(+)</text>
        <dbReference type="Rhea" id="RHEA:17989"/>
        <dbReference type="Rhea" id="RHEA-COMP:9863"/>
        <dbReference type="Rhea" id="RHEA-COMP:11604"/>
        <dbReference type="ChEBI" id="CHEBI:15378"/>
        <dbReference type="ChEBI" id="CHEBI:29999"/>
        <dbReference type="ChEBI" id="CHEBI:30616"/>
        <dbReference type="ChEBI" id="CHEBI:83421"/>
        <dbReference type="ChEBI" id="CHEBI:456216"/>
        <dbReference type="EC" id="2.7.11.1"/>
    </reaction>
</comment>
<dbReference type="Gramene" id="EFJ35841">
    <property type="protein sequence ID" value="EFJ35841"/>
    <property type="gene ID" value="SELMODRAFT_78240"/>
</dbReference>
<organism evidence="12">
    <name type="scientific">Selaginella moellendorffii</name>
    <name type="common">Spikemoss</name>
    <dbReference type="NCBI Taxonomy" id="88036"/>
    <lineage>
        <taxon>Eukaryota</taxon>
        <taxon>Viridiplantae</taxon>
        <taxon>Streptophyta</taxon>
        <taxon>Embryophyta</taxon>
        <taxon>Tracheophyta</taxon>
        <taxon>Lycopodiopsida</taxon>
        <taxon>Selaginellales</taxon>
        <taxon>Selaginellaceae</taxon>
        <taxon>Selaginella</taxon>
    </lineage>
</organism>
<dbReference type="KEGG" id="smo:SELMODRAFT_78240"/>
<keyword evidence="7" id="KW-0067">ATP-binding</keyword>
<name>D8QUB4_SELML</name>
<dbReference type="InterPro" id="IPR051343">
    <property type="entry name" value="G-type_lectin_kinases/EP1-like"/>
</dbReference>
<keyword evidence="2" id="KW-0723">Serine/threonine-protein kinase</keyword>
<dbReference type="EMBL" id="GL377567">
    <property type="protein sequence ID" value="EFJ35841.1"/>
    <property type="molecule type" value="Genomic_DNA"/>
</dbReference>
<keyword evidence="12" id="KW-1185">Reference proteome</keyword>
<dbReference type="Proteomes" id="UP000001514">
    <property type="component" value="Unassembled WGS sequence"/>
</dbReference>
<dbReference type="HOGENOM" id="CLU_000288_21_7_1"/>
<evidence type="ECO:0000256" key="9">
    <source>
        <dbReference type="ARBA" id="ARBA00048679"/>
    </source>
</evidence>
<dbReference type="PANTHER" id="PTHR47976">
    <property type="entry name" value="G-TYPE LECTIN S-RECEPTOR-LIKE SERINE/THREONINE-PROTEIN KINASE SD2-5"/>
    <property type="match status" value="1"/>
</dbReference>
<dbReference type="AlphaFoldDB" id="D8QUB4"/>
<gene>
    <name evidence="11" type="ORF">SELMODRAFT_78240</name>
</gene>
<dbReference type="InterPro" id="IPR011009">
    <property type="entry name" value="Kinase-like_dom_sf"/>
</dbReference>
<protein>
    <recommendedName>
        <fullName evidence="1">non-specific serine/threonine protein kinase</fullName>
        <ecNumber evidence="1">2.7.11.1</ecNumber>
    </recommendedName>
</protein>
<dbReference type="GO" id="GO:0004674">
    <property type="term" value="F:protein serine/threonine kinase activity"/>
    <property type="evidence" value="ECO:0007669"/>
    <property type="project" value="UniProtKB-KW"/>
</dbReference>
<dbReference type="InterPro" id="IPR008271">
    <property type="entry name" value="Ser/Thr_kinase_AS"/>
</dbReference>
<dbReference type="OMA" id="SWIITEH"/>
<evidence type="ECO:0000256" key="7">
    <source>
        <dbReference type="ARBA" id="ARBA00022840"/>
    </source>
</evidence>
<evidence type="ECO:0000256" key="5">
    <source>
        <dbReference type="ARBA" id="ARBA00022741"/>
    </source>
</evidence>
<comment type="catalytic activity">
    <reaction evidence="8">
        <text>L-threonyl-[protein] + ATP = O-phospho-L-threonyl-[protein] + ADP + H(+)</text>
        <dbReference type="Rhea" id="RHEA:46608"/>
        <dbReference type="Rhea" id="RHEA-COMP:11060"/>
        <dbReference type="Rhea" id="RHEA-COMP:11605"/>
        <dbReference type="ChEBI" id="CHEBI:15378"/>
        <dbReference type="ChEBI" id="CHEBI:30013"/>
        <dbReference type="ChEBI" id="CHEBI:30616"/>
        <dbReference type="ChEBI" id="CHEBI:61977"/>
        <dbReference type="ChEBI" id="CHEBI:456216"/>
        <dbReference type="EC" id="2.7.11.1"/>
    </reaction>
</comment>
<dbReference type="InParanoid" id="D8QUB4"/>
<keyword evidence="6" id="KW-0418">Kinase</keyword>
<evidence type="ECO:0000256" key="2">
    <source>
        <dbReference type="ARBA" id="ARBA00022527"/>
    </source>
</evidence>
<accession>D8QUB4</accession>
<evidence type="ECO:0000256" key="1">
    <source>
        <dbReference type="ARBA" id="ARBA00012513"/>
    </source>
</evidence>
<dbReference type="SUPFAM" id="SSF56112">
    <property type="entry name" value="Protein kinase-like (PK-like)"/>
    <property type="match status" value="1"/>
</dbReference>
<evidence type="ECO:0000259" key="10">
    <source>
        <dbReference type="PROSITE" id="PS50011"/>
    </source>
</evidence>
<dbReference type="FunFam" id="1.10.510.10:FF:001023">
    <property type="entry name" value="Os07g0541700 protein"/>
    <property type="match status" value="1"/>
</dbReference>
<dbReference type="Pfam" id="PF07714">
    <property type="entry name" value="PK_Tyr_Ser-Thr"/>
    <property type="match status" value="1"/>
</dbReference>
<sequence>MDVVRVFTYPELHTATKAFSKKIASGGFGTVFEGILSDGSKVPVKRLETFSSQGYKQFKAEVGAIRSIHHKNLVRLKGFCSQESHHFLVYEYVPNGLLDKWIYKPLEELNWDTRFRIVEEIAQGIRYLHEECSTRVLHLDIKPQNILLDENFGVKIADFGLSRMVEQGDLSDVMTMIRGTPGHMR</sequence>
<dbReference type="PANTHER" id="PTHR47976:SF100">
    <property type="entry name" value="PROTEIN KINASE DOMAIN-CONTAINING PROTEIN"/>
    <property type="match status" value="1"/>
</dbReference>
<dbReference type="OrthoDB" id="4062651at2759"/>
<dbReference type="GO" id="GO:0005524">
    <property type="term" value="F:ATP binding"/>
    <property type="evidence" value="ECO:0007669"/>
    <property type="project" value="UniProtKB-KW"/>
</dbReference>
<keyword evidence="4" id="KW-0732">Signal</keyword>
<evidence type="ECO:0000256" key="4">
    <source>
        <dbReference type="ARBA" id="ARBA00022729"/>
    </source>
</evidence>
<evidence type="ECO:0000313" key="11">
    <source>
        <dbReference type="EMBL" id="EFJ35841.1"/>
    </source>
</evidence>
<evidence type="ECO:0000313" key="12">
    <source>
        <dbReference type="Proteomes" id="UP000001514"/>
    </source>
</evidence>
<evidence type="ECO:0000256" key="3">
    <source>
        <dbReference type="ARBA" id="ARBA00022679"/>
    </source>
</evidence>
<feature type="domain" description="Protein kinase" evidence="10">
    <location>
        <begin position="17"/>
        <end position="185"/>
    </location>
</feature>
<dbReference type="FunFam" id="3.30.200.20:FF:000178">
    <property type="entry name" value="serine/threonine-protein kinase PBS1-like"/>
    <property type="match status" value="1"/>
</dbReference>
<dbReference type="SMART" id="SM00220">
    <property type="entry name" value="S_TKc"/>
    <property type="match status" value="1"/>
</dbReference>
<dbReference type="PROSITE" id="PS50011">
    <property type="entry name" value="PROTEIN_KINASE_DOM"/>
    <property type="match status" value="1"/>
</dbReference>
<proteinExistence type="predicted"/>
<keyword evidence="5" id="KW-0547">Nucleotide-binding</keyword>
<dbReference type="PROSITE" id="PS00108">
    <property type="entry name" value="PROTEIN_KINASE_ST"/>
    <property type="match status" value="1"/>
</dbReference>
<dbReference type="EC" id="2.7.11.1" evidence="1"/>